<dbReference type="InterPro" id="IPR007438">
    <property type="entry name" value="DUF488"/>
</dbReference>
<dbReference type="Pfam" id="PF04343">
    <property type="entry name" value="DUF488"/>
    <property type="match status" value="1"/>
</dbReference>
<protein>
    <submittedName>
        <fullName evidence="1">DUF488 domain-containing protein</fullName>
    </submittedName>
</protein>
<organism evidence="1 2">
    <name type="scientific">Stutzerimonas azotifigens</name>
    <dbReference type="NCBI Taxonomy" id="291995"/>
    <lineage>
        <taxon>Bacteria</taxon>
        <taxon>Pseudomonadati</taxon>
        <taxon>Pseudomonadota</taxon>
        <taxon>Gammaproteobacteria</taxon>
        <taxon>Pseudomonadales</taxon>
        <taxon>Pseudomonadaceae</taxon>
        <taxon>Stutzerimonas</taxon>
    </lineage>
</organism>
<dbReference type="PANTHER" id="PTHR39337">
    <property type="entry name" value="BLR5642 PROTEIN"/>
    <property type="match status" value="1"/>
</dbReference>
<dbReference type="PANTHER" id="PTHR39337:SF1">
    <property type="entry name" value="BLR5642 PROTEIN"/>
    <property type="match status" value="1"/>
</dbReference>
<comment type="caution">
    <text evidence="1">The sequence shown here is derived from an EMBL/GenBank/DDBJ whole genome shotgun (WGS) entry which is preliminary data.</text>
</comment>
<reference evidence="1 2" key="1">
    <citation type="submission" date="2020-02" db="EMBL/GenBank/DDBJ databases">
        <title>Synteny-based analysis reveals conserved mechanism for high triclosan tolerance in Pseudomonas, as well as instances of horizontal transfer.</title>
        <authorList>
            <person name="Mcfarland A.G."/>
            <person name="Bertucci H.K."/>
            <person name="Litmann E."/>
            <person name="Shen J."/>
            <person name="Huttenhower C."/>
            <person name="Hartmann E.M."/>
        </authorList>
    </citation>
    <scope>NUCLEOTIDE SEQUENCE [LARGE SCALE GENOMIC DNA]</scope>
    <source>
        <strain evidence="1 2">115A1</strain>
    </source>
</reference>
<dbReference type="InterPro" id="IPR014519">
    <property type="entry name" value="UCP024492"/>
</dbReference>
<sequence length="193" mass="21791">MSAPTSVWTIGHSTRSIEALLDALKAHRIEMLVDVRRFPGSRRLPQFGEQSLREALAREGIDYQWIEALGGRRHPLPDSPNDAWRNAAFRGYADYMTSRAFADGFAQLWELATTQRTCMMCAEVLWWRCHRSLVSDALKVRGVEVLHIQGEQAATPHPFTSAARLEDGRLSYRAGEGRAANGREQAPQMRLDL</sequence>
<dbReference type="EMBL" id="JAAMRF010000002">
    <property type="protein sequence ID" value="MBA1272420.1"/>
    <property type="molecule type" value="Genomic_DNA"/>
</dbReference>
<evidence type="ECO:0000313" key="1">
    <source>
        <dbReference type="EMBL" id="MBA1272420.1"/>
    </source>
</evidence>
<evidence type="ECO:0000313" key="2">
    <source>
        <dbReference type="Proteomes" id="UP000786387"/>
    </source>
</evidence>
<accession>A0ABR5YWW8</accession>
<dbReference type="PIRSF" id="PIRSF024492">
    <property type="entry name" value="UCP024492"/>
    <property type="match status" value="1"/>
</dbReference>
<keyword evidence="2" id="KW-1185">Reference proteome</keyword>
<dbReference type="Proteomes" id="UP000786387">
    <property type="component" value="Unassembled WGS sequence"/>
</dbReference>
<proteinExistence type="predicted"/>
<name>A0ABR5YWW8_9GAMM</name>
<dbReference type="RefSeq" id="WP_181069387.1">
    <property type="nucleotide sequence ID" value="NZ_JAAMRF010000002.1"/>
</dbReference>
<gene>
    <name evidence="1" type="ORF">G7026_03510</name>
</gene>